<gene>
    <name evidence="1" type="ORF">PP2015_1296</name>
</gene>
<dbReference type="KEGG" id="pphe:PP2015_1296"/>
<protein>
    <submittedName>
        <fullName evidence="1">Uncharacterized protein</fullName>
    </submittedName>
</protein>
<name>A0A0S2K0A8_9GAMM</name>
<sequence>MKQDKWEKTDKYTYSLMKVEESIKWKELASNYKPDWIVPSNSYPGLWAKVPQIYFDFINQILPSLLSNFSAELKNVKRVACNYALATTSHRELHNYQQIPHFDSPLNNQIAIVHYLCSQEFGGTGFYYHNSSEIEVVTAKNRPSYVDTLAKEMTLLNNKNSQYIEDNHPLFTRTHYEQAQFGKLICYPGNLLHSACIPSVDLTASKLTEGRLTITTFIELDFELRL</sequence>
<evidence type="ECO:0000313" key="1">
    <source>
        <dbReference type="EMBL" id="ALO41808.1"/>
    </source>
</evidence>
<dbReference type="InterPro" id="IPR045617">
    <property type="entry name" value="DUF6445"/>
</dbReference>
<dbReference type="STRING" id="161398.PP2015_1296"/>
<dbReference type="AlphaFoldDB" id="A0A0S2K0A8"/>
<dbReference type="Pfam" id="PF20043">
    <property type="entry name" value="DUF6445"/>
    <property type="match status" value="1"/>
</dbReference>
<dbReference type="PATRIC" id="fig|161398.10.peg.1321"/>
<keyword evidence="2" id="KW-1185">Reference proteome</keyword>
<dbReference type="EMBL" id="CP013187">
    <property type="protein sequence ID" value="ALO41808.1"/>
    <property type="molecule type" value="Genomic_DNA"/>
</dbReference>
<evidence type="ECO:0000313" key="2">
    <source>
        <dbReference type="Proteomes" id="UP000061457"/>
    </source>
</evidence>
<organism evidence="1 2">
    <name type="scientific">Pseudoalteromonas phenolica</name>
    <dbReference type="NCBI Taxonomy" id="161398"/>
    <lineage>
        <taxon>Bacteria</taxon>
        <taxon>Pseudomonadati</taxon>
        <taxon>Pseudomonadota</taxon>
        <taxon>Gammaproteobacteria</taxon>
        <taxon>Alteromonadales</taxon>
        <taxon>Pseudoalteromonadaceae</taxon>
        <taxon>Pseudoalteromonas</taxon>
    </lineage>
</organism>
<proteinExistence type="predicted"/>
<accession>A0A0S2K0A8</accession>
<reference evidence="1 2" key="1">
    <citation type="submission" date="2015-11" db="EMBL/GenBank/DDBJ databases">
        <authorList>
            <person name="Zhang Y."/>
            <person name="Guo Z."/>
        </authorList>
    </citation>
    <scope>NUCLEOTIDE SEQUENCE [LARGE SCALE GENOMIC DNA]</scope>
    <source>
        <strain evidence="1 2">KCTC 12086</strain>
    </source>
</reference>
<dbReference type="Proteomes" id="UP000061457">
    <property type="component" value="Chromosome I"/>
</dbReference>
<dbReference type="RefSeq" id="WP_058029512.1">
    <property type="nucleotide sequence ID" value="NZ_CP013187.1"/>
</dbReference>
<dbReference type="OrthoDB" id="4048724at2"/>